<evidence type="ECO:0000256" key="1">
    <source>
        <dbReference type="SAM" id="MobiDB-lite"/>
    </source>
</evidence>
<dbReference type="InterPro" id="IPR036259">
    <property type="entry name" value="MFS_trans_sf"/>
</dbReference>
<dbReference type="EMBL" id="HBEA01004964">
    <property type="protein sequence ID" value="CAD8254300.1"/>
    <property type="molecule type" value="Transcribed_RNA"/>
</dbReference>
<gene>
    <name evidence="4" type="ORF">PPYR1160_LOCUS3792</name>
</gene>
<evidence type="ECO:0000259" key="3">
    <source>
        <dbReference type="PROSITE" id="PS51382"/>
    </source>
</evidence>
<feature type="domain" description="SPX" evidence="3">
    <location>
        <begin position="14"/>
        <end position="205"/>
    </location>
</feature>
<feature type="transmembrane region" description="Helical" evidence="2">
    <location>
        <begin position="380"/>
        <end position="399"/>
    </location>
</feature>
<evidence type="ECO:0000256" key="2">
    <source>
        <dbReference type="SAM" id="Phobius"/>
    </source>
</evidence>
<feature type="transmembrane region" description="Helical" evidence="2">
    <location>
        <begin position="411"/>
        <end position="431"/>
    </location>
</feature>
<sequence length="443" mass="49500">MKERHKCDLCIEMVNFGHEMEAKAGADEWQGFYIRYEDLKRQIEDFTAQLRRLNARRSQSLGDLSGPQHRFGYLGRNQTFQNLQDKSEETEATLRADQMKTFAELLDRDLTVLVCFSLEQQGRLAAKVRRLIAEREAVQGRIAGTSDVENNKKAETARIVGELCSVGREVIHIINFLETNLTGVRKILKKFDKVLRASLAVRYLRSRCGPWGILSGTRAHTLYTLAGAIATQLKELTALDPSTDAEGLISLNPNHAPNDGVLETISVLEELKEARTRLEESQERISTDYLTATSRVALETSLSVPRLTSTDDGLSQDSHSPGGPQASFINPDDFADDFNLFRDWSHVLNLASTFLYMSNYYIVGPTGGAYAERLGGGSSLSALVIGCTPLMATISAVLYSTWTNTSFKRPLLWCSFLMTLGNLCYATALPFEALWMVRFVPQY</sequence>
<name>A0A7R9U475_9STRA</name>
<dbReference type="PROSITE" id="PS51382">
    <property type="entry name" value="SPX"/>
    <property type="match status" value="1"/>
</dbReference>
<keyword evidence="2" id="KW-1133">Transmembrane helix</keyword>
<dbReference type="InterPro" id="IPR031142">
    <property type="entry name" value="SPX_prot"/>
</dbReference>
<reference evidence="4" key="1">
    <citation type="submission" date="2021-01" db="EMBL/GenBank/DDBJ databases">
        <authorList>
            <person name="Corre E."/>
            <person name="Pelletier E."/>
            <person name="Niang G."/>
            <person name="Scheremetjew M."/>
            <person name="Finn R."/>
            <person name="Kale V."/>
            <person name="Holt S."/>
            <person name="Cochrane G."/>
            <person name="Meng A."/>
            <person name="Brown T."/>
            <person name="Cohen L."/>
        </authorList>
    </citation>
    <scope>NUCLEOTIDE SEQUENCE</scope>
    <source>
        <strain evidence="4">CCMP2078</strain>
    </source>
</reference>
<dbReference type="PANTHER" id="PTHR45978:SF7">
    <property type="entry name" value="SPX DOMAIN-CONTAINING PROTEIN 4"/>
    <property type="match status" value="1"/>
</dbReference>
<dbReference type="InterPro" id="IPR004331">
    <property type="entry name" value="SPX_dom"/>
</dbReference>
<feature type="region of interest" description="Disordered" evidence="1">
    <location>
        <begin position="307"/>
        <end position="326"/>
    </location>
</feature>
<dbReference type="AlphaFoldDB" id="A0A7R9U475"/>
<protein>
    <recommendedName>
        <fullName evidence="3">SPX domain-containing protein</fullName>
    </recommendedName>
</protein>
<feature type="compositionally biased region" description="Polar residues" evidence="1">
    <location>
        <begin position="307"/>
        <end position="319"/>
    </location>
</feature>
<keyword evidence="2" id="KW-0472">Membrane</keyword>
<evidence type="ECO:0000313" key="4">
    <source>
        <dbReference type="EMBL" id="CAD8254300.1"/>
    </source>
</evidence>
<organism evidence="4">
    <name type="scientific">Pinguiococcus pyrenoidosus</name>
    <dbReference type="NCBI Taxonomy" id="172671"/>
    <lineage>
        <taxon>Eukaryota</taxon>
        <taxon>Sar</taxon>
        <taxon>Stramenopiles</taxon>
        <taxon>Ochrophyta</taxon>
        <taxon>Pinguiophyceae</taxon>
        <taxon>Pinguiochrysidales</taxon>
        <taxon>Pinguiochrysidaceae</taxon>
        <taxon>Pinguiococcus</taxon>
    </lineage>
</organism>
<keyword evidence="2" id="KW-0812">Transmembrane</keyword>
<accession>A0A7R9U475</accession>
<dbReference type="GO" id="GO:0016036">
    <property type="term" value="P:cellular response to phosphate starvation"/>
    <property type="evidence" value="ECO:0007669"/>
    <property type="project" value="InterPro"/>
</dbReference>
<proteinExistence type="predicted"/>
<dbReference type="SUPFAM" id="SSF103473">
    <property type="entry name" value="MFS general substrate transporter"/>
    <property type="match status" value="1"/>
</dbReference>
<dbReference type="PANTHER" id="PTHR45978">
    <property type="entry name" value="SPX DOMAIN-CONTAINING PROTEIN 3"/>
    <property type="match status" value="1"/>
</dbReference>